<name>A0AAD8IPM8_9APIA</name>
<gene>
    <name evidence="2" type="ORF">POM88_016345</name>
</gene>
<accession>A0AAD8IPM8</accession>
<reference evidence="2" key="2">
    <citation type="submission" date="2023-05" db="EMBL/GenBank/DDBJ databases">
        <authorList>
            <person name="Schelkunov M.I."/>
        </authorList>
    </citation>
    <scope>NUCLEOTIDE SEQUENCE</scope>
    <source>
        <strain evidence="2">Hsosn_3</strain>
        <tissue evidence="2">Leaf</tissue>
    </source>
</reference>
<organism evidence="2 3">
    <name type="scientific">Heracleum sosnowskyi</name>
    <dbReference type="NCBI Taxonomy" id="360622"/>
    <lineage>
        <taxon>Eukaryota</taxon>
        <taxon>Viridiplantae</taxon>
        <taxon>Streptophyta</taxon>
        <taxon>Embryophyta</taxon>
        <taxon>Tracheophyta</taxon>
        <taxon>Spermatophyta</taxon>
        <taxon>Magnoliopsida</taxon>
        <taxon>eudicotyledons</taxon>
        <taxon>Gunneridae</taxon>
        <taxon>Pentapetalae</taxon>
        <taxon>asterids</taxon>
        <taxon>campanulids</taxon>
        <taxon>Apiales</taxon>
        <taxon>Apiaceae</taxon>
        <taxon>Apioideae</taxon>
        <taxon>apioid superclade</taxon>
        <taxon>Tordylieae</taxon>
        <taxon>Tordyliinae</taxon>
        <taxon>Heracleum</taxon>
    </lineage>
</organism>
<evidence type="ECO:0000313" key="3">
    <source>
        <dbReference type="Proteomes" id="UP001237642"/>
    </source>
</evidence>
<evidence type="ECO:0000313" key="2">
    <source>
        <dbReference type="EMBL" id="KAK1388167.1"/>
    </source>
</evidence>
<dbReference type="Proteomes" id="UP001237642">
    <property type="component" value="Unassembled WGS sequence"/>
</dbReference>
<dbReference type="Pfam" id="PF14111">
    <property type="entry name" value="DUF4283"/>
    <property type="match status" value="1"/>
</dbReference>
<comment type="caution">
    <text evidence="2">The sequence shown here is derived from an EMBL/GenBank/DDBJ whole genome shotgun (WGS) entry which is preliminary data.</text>
</comment>
<dbReference type="PANTHER" id="PTHR31286:SF165">
    <property type="entry name" value="DUF4283 DOMAIN-CONTAINING PROTEIN"/>
    <property type="match status" value="1"/>
</dbReference>
<feature type="domain" description="DUF4283" evidence="1">
    <location>
        <begin position="260"/>
        <end position="339"/>
    </location>
</feature>
<keyword evidence="3" id="KW-1185">Reference proteome</keyword>
<dbReference type="InterPro" id="IPR025558">
    <property type="entry name" value="DUF4283"/>
</dbReference>
<reference evidence="2" key="1">
    <citation type="submission" date="2023-02" db="EMBL/GenBank/DDBJ databases">
        <title>Genome of toxic invasive species Heracleum sosnowskyi carries increased number of genes despite the absence of recent whole-genome duplications.</title>
        <authorList>
            <person name="Schelkunov M."/>
            <person name="Shtratnikova V."/>
            <person name="Makarenko M."/>
            <person name="Klepikova A."/>
            <person name="Omelchenko D."/>
            <person name="Novikova G."/>
            <person name="Obukhova E."/>
            <person name="Bogdanov V."/>
            <person name="Penin A."/>
            <person name="Logacheva M."/>
        </authorList>
    </citation>
    <scope>NUCLEOTIDE SEQUENCE</scope>
    <source>
        <strain evidence="2">Hsosn_3</strain>
        <tissue evidence="2">Leaf</tissue>
    </source>
</reference>
<dbReference type="EMBL" id="JAUIZM010000004">
    <property type="protein sequence ID" value="KAK1388167.1"/>
    <property type="molecule type" value="Genomic_DNA"/>
</dbReference>
<dbReference type="PANTHER" id="PTHR31286">
    <property type="entry name" value="GLYCINE-RICH CELL WALL STRUCTURAL PROTEIN 1.8-LIKE"/>
    <property type="match status" value="1"/>
</dbReference>
<sequence length="478" mass="52099">MVSQGSNCDSDFVPDCLPDGSSLDNYEMLSLRCEVEDFPILVAAKEVGVETVRASSLGAIPLVVSDVDSTSEDECPITGEEMAEMERYTVNPVAKAAFAINKNERDELVDLRLKMMEVGALLKRKALSMADLEMEGLQAQDTFNVGLHDSARFISGHDDLGLPIFKKQGEVVGNARKVLDEKMGGSETNNIVERGVLFTDMSKSVFHGCDDTKEGCSSGAKDISSYSLDGDDKVGVTIEAACKVGSESGFPPDAVLKQGNEKFKTCIVGTFTRGAPSYSKVAAFARDAWERKGLLLTSQKDARTYVFKFDSEANMNAAMARGTWYLGKKPMLVHAWGSKLGEKTSIPIWVKFENLPDSYWTREGLSYLGSVIGTPLSADALTSKLEILPFAKLCVEYKIGDDLPSKIEVEVMDPISELKHMEVVRVSYPNKPLICSACKALGHLTGDCPKASRHWVRKDPVSVDQNTVQNGSDQGGVW</sequence>
<protein>
    <recommendedName>
        <fullName evidence="1">DUF4283 domain-containing protein</fullName>
    </recommendedName>
</protein>
<dbReference type="AlphaFoldDB" id="A0AAD8IPM8"/>
<evidence type="ECO:0000259" key="1">
    <source>
        <dbReference type="Pfam" id="PF14111"/>
    </source>
</evidence>
<proteinExistence type="predicted"/>
<dbReference type="InterPro" id="IPR040256">
    <property type="entry name" value="At4g02000-like"/>
</dbReference>